<feature type="compositionally biased region" description="Low complexity" evidence="1">
    <location>
        <begin position="9"/>
        <end position="20"/>
    </location>
</feature>
<feature type="compositionally biased region" description="Low complexity" evidence="1">
    <location>
        <begin position="609"/>
        <end position="626"/>
    </location>
</feature>
<dbReference type="STRING" id="5486.A0A367XZ77"/>
<evidence type="ECO:0000313" key="3">
    <source>
        <dbReference type="Proteomes" id="UP000253472"/>
    </source>
</evidence>
<evidence type="ECO:0000313" key="2">
    <source>
        <dbReference type="EMBL" id="RCK58935.1"/>
    </source>
</evidence>
<keyword evidence="3" id="KW-1185">Reference proteome</keyword>
<dbReference type="Proteomes" id="UP000253472">
    <property type="component" value="Unassembled WGS sequence"/>
</dbReference>
<dbReference type="OrthoDB" id="2684236at2759"/>
<dbReference type="PANTHER" id="PTHR34365">
    <property type="entry name" value="ENOLASE (DUF1399)"/>
    <property type="match status" value="1"/>
</dbReference>
<feature type="compositionally biased region" description="Basic and acidic residues" evidence="1">
    <location>
        <begin position="753"/>
        <end position="762"/>
    </location>
</feature>
<proteinExistence type="predicted"/>
<feature type="region of interest" description="Disordered" evidence="1">
    <location>
        <begin position="607"/>
        <end position="626"/>
    </location>
</feature>
<evidence type="ECO:0000256" key="1">
    <source>
        <dbReference type="SAM" id="MobiDB-lite"/>
    </source>
</evidence>
<sequence>MLNLEKKSPSTATTSTINNNNTMSAVPEIRIDIDIDVDINTLDCRHITEPPALSPAMSDTTIIMPLVDSPAEESNSSTTNDAGDSSSSFEFINILREANLSNFLSFYYLTSNDSLAIDITSTSPASYLPNEYETIAHLKLFKAFAVLKKKVLANTRAGINPTLFWKGFITNAVRRFIIFVSALRKFMERYDTTSSANPQDNLKINKDPAFLSVMSQIVPPLDVLLVWHSFLANPSTFYDVFVRCNMLQFANFPFPLHKVCQYIDNYDFEFRVPFEYKHNYLEVIKCFAPHDPLALRYEITEFSLSDNHVTVCCPNCKNTLSDPIPLSNGTKGFGDHGLRSKNIRLVQDSTCYCSWIFLITHSELRKLQLYSDVKRLGILQGTFKIPPSEVIVKDPIKSAKKFRAVFDKIWDDNRFKSLETIISLLHRECTKEGLPHGKLLRNYARFNLISMTVPEGVEIGDDLVEYVMRQERFNSKMNNLNWLHSPNINHILAESCSRYAKFFTMLANPNLNNNNGSCLRPTLDIELMWKTHNLSGFGYFKDCLTSAGHYIIDDDASTQGAGVGVGALLNNDINTTAEVYKSIYKEEYLICYCQICTIERAISSVNPEHQPQTHNPPLTTPNLNLNVTVPHQTSQSEDNLPFLKPPHHAPPPPPPITHSNSFDENLLFSRNSEYSWNLDVGQDDADDDQYSSTSAPAGILTNNSLLDESELEGLGLAGNIPEENQFLDYFSYPGTSNGVNVTSSSAPGSVSPGHDEYTGIFQ</sequence>
<dbReference type="AlphaFoldDB" id="A0A367XZ77"/>
<comment type="caution">
    <text evidence="2">The sequence shown here is derived from an EMBL/GenBank/DDBJ whole genome shotgun (WGS) entry which is preliminary data.</text>
</comment>
<dbReference type="PANTHER" id="PTHR34365:SF7">
    <property type="entry name" value="GLYCINE-RICH DOMAIN-CONTAINING PROTEIN 1"/>
    <property type="match status" value="1"/>
</dbReference>
<organism evidence="2 3">
    <name type="scientific">Candida viswanathii</name>
    <dbReference type="NCBI Taxonomy" id="5486"/>
    <lineage>
        <taxon>Eukaryota</taxon>
        <taxon>Fungi</taxon>
        <taxon>Dikarya</taxon>
        <taxon>Ascomycota</taxon>
        <taxon>Saccharomycotina</taxon>
        <taxon>Pichiomycetes</taxon>
        <taxon>Debaryomycetaceae</taxon>
        <taxon>Candida/Lodderomyces clade</taxon>
        <taxon>Candida</taxon>
    </lineage>
</organism>
<dbReference type="Pfam" id="PF07173">
    <property type="entry name" value="GRDP-like"/>
    <property type="match status" value="1"/>
</dbReference>
<gene>
    <name evidence="2" type="ORF">Cantr_07789</name>
</gene>
<name>A0A367XZ77_9ASCO</name>
<dbReference type="InterPro" id="IPR009836">
    <property type="entry name" value="GRDP-like"/>
</dbReference>
<accession>A0A367XZ77</accession>
<feature type="region of interest" description="Disordered" evidence="1">
    <location>
        <begin position="1"/>
        <end position="20"/>
    </location>
</feature>
<protein>
    <submittedName>
        <fullName evidence="2">Uncharacterized protein</fullName>
    </submittedName>
</protein>
<dbReference type="EMBL" id="QLNQ01000027">
    <property type="protein sequence ID" value="RCK58935.1"/>
    <property type="molecule type" value="Genomic_DNA"/>
</dbReference>
<reference evidence="2 3" key="1">
    <citation type="submission" date="2018-06" db="EMBL/GenBank/DDBJ databases">
        <title>Whole genome sequencing of Candida tropicalis (genome annotated by CSBL at Korea University).</title>
        <authorList>
            <person name="Ahn J."/>
        </authorList>
    </citation>
    <scope>NUCLEOTIDE SEQUENCE [LARGE SCALE GENOMIC DNA]</scope>
    <source>
        <strain evidence="2 3">ATCC 20962</strain>
    </source>
</reference>
<feature type="region of interest" description="Disordered" evidence="1">
    <location>
        <begin position="743"/>
        <end position="762"/>
    </location>
</feature>
<feature type="region of interest" description="Disordered" evidence="1">
    <location>
        <begin position="631"/>
        <end position="662"/>
    </location>
</feature>